<dbReference type="GO" id="GO:0000278">
    <property type="term" value="P:mitotic cell cycle"/>
    <property type="evidence" value="ECO:0007669"/>
    <property type="project" value="UniProtKB-ARBA"/>
</dbReference>
<evidence type="ECO:0000313" key="16">
    <source>
        <dbReference type="EMBL" id="KAF5471533.1"/>
    </source>
</evidence>
<dbReference type="InterPro" id="IPR001841">
    <property type="entry name" value="Znf_RING"/>
</dbReference>
<dbReference type="EMBL" id="LIHL02000004">
    <property type="protein sequence ID" value="KAF5471533.1"/>
    <property type="molecule type" value="Genomic_DNA"/>
</dbReference>
<dbReference type="InterPro" id="IPR032010">
    <property type="entry name" value="APD1-4_M"/>
</dbReference>
<evidence type="ECO:0000256" key="11">
    <source>
        <dbReference type="ARBA" id="ARBA00023136"/>
    </source>
</evidence>
<feature type="region of interest" description="Disordered" evidence="13">
    <location>
        <begin position="28"/>
        <end position="63"/>
    </location>
</feature>
<keyword evidence="5 14" id="KW-0812">Transmembrane</keyword>
<dbReference type="Proteomes" id="UP000619265">
    <property type="component" value="Unassembled WGS sequence"/>
</dbReference>
<evidence type="ECO:0000256" key="2">
    <source>
        <dbReference type="ARBA" id="ARBA00004308"/>
    </source>
</evidence>
<feature type="domain" description="RING-type" evidence="15">
    <location>
        <begin position="448"/>
        <end position="487"/>
    </location>
</feature>
<dbReference type="FunFam" id="3.30.40.10:FF:000658">
    <property type="entry name" value="E3 ubiquitin-protein ligase APD2"/>
    <property type="match status" value="1"/>
</dbReference>
<accession>A0A833XR24</accession>
<evidence type="ECO:0000256" key="8">
    <source>
        <dbReference type="ARBA" id="ARBA00022786"/>
    </source>
</evidence>
<dbReference type="PANTHER" id="PTHR46858">
    <property type="entry name" value="OS05G0521000 PROTEIN"/>
    <property type="match status" value="1"/>
</dbReference>
<comment type="caution">
    <text evidence="16">The sequence shown here is derived from an EMBL/GenBank/DDBJ whole genome shotgun (WGS) entry which is preliminary data.</text>
</comment>
<dbReference type="InterPro" id="IPR013083">
    <property type="entry name" value="Znf_RING/FYVE/PHD"/>
</dbReference>
<dbReference type="AlphaFoldDB" id="A0A833XR24"/>
<gene>
    <name evidence="16" type="ORF">F2P56_008320</name>
</gene>
<evidence type="ECO:0000256" key="6">
    <source>
        <dbReference type="ARBA" id="ARBA00022723"/>
    </source>
</evidence>
<reference evidence="16" key="2">
    <citation type="submission" date="2020-03" db="EMBL/GenBank/DDBJ databases">
        <title>Walnut 2.0.</title>
        <authorList>
            <person name="Marrano A."/>
            <person name="Britton M."/>
            <person name="Zimin A.V."/>
            <person name="Zaini P.A."/>
            <person name="Workman R."/>
            <person name="Puiu D."/>
            <person name="Bianco L."/>
            <person name="Allen B.J."/>
            <person name="Troggio M."/>
            <person name="Leslie C.A."/>
            <person name="Timp W."/>
            <person name="Dendekar A."/>
            <person name="Salzberg S.L."/>
            <person name="Neale D.B."/>
        </authorList>
    </citation>
    <scope>NUCLEOTIDE SEQUENCE</scope>
    <source>
        <tissue evidence="16">Leaves</tissue>
    </source>
</reference>
<evidence type="ECO:0000256" key="4">
    <source>
        <dbReference type="ARBA" id="ARBA00022679"/>
    </source>
</evidence>
<dbReference type="Pfam" id="PF16040">
    <property type="entry name" value="APD1-4_N"/>
    <property type="match status" value="1"/>
</dbReference>
<evidence type="ECO:0000256" key="14">
    <source>
        <dbReference type="SAM" id="Phobius"/>
    </source>
</evidence>
<keyword evidence="9" id="KW-0862">Zinc</keyword>
<reference evidence="16" key="1">
    <citation type="submission" date="2015-10" db="EMBL/GenBank/DDBJ databases">
        <authorList>
            <person name="Martinez-Garcia P.J."/>
            <person name="Crepeau M.W."/>
            <person name="Puiu D."/>
            <person name="Gonzalez-Ibeas D."/>
            <person name="Whalen J."/>
            <person name="Stevens K."/>
            <person name="Paul R."/>
            <person name="Butterfield T."/>
            <person name="Britton M."/>
            <person name="Reagan R."/>
            <person name="Chakraborty S."/>
            <person name="Walawage S.L."/>
            <person name="Vasquez-Gross H.A."/>
            <person name="Cardeno C."/>
            <person name="Famula R."/>
            <person name="Pratt K."/>
            <person name="Kuruganti S."/>
            <person name="Aradhya M.K."/>
            <person name="Leslie C.A."/>
            <person name="Dandekar A.M."/>
            <person name="Salzberg S.L."/>
            <person name="Wegrzyn J.L."/>
            <person name="Langley C.H."/>
            <person name="Neale D.B."/>
        </authorList>
    </citation>
    <scope>NUCLEOTIDE SEQUENCE</scope>
    <source>
        <tissue evidence="16">Leaves</tissue>
    </source>
</reference>
<dbReference type="Pfam" id="PF16041">
    <property type="entry name" value="APD1-4_M"/>
    <property type="match status" value="1"/>
</dbReference>
<sequence length="499" mass="55220">MCLSCSMDLTLSRRQGSPLLYHQSLGMAEPDQGTSTAPSSSSAIRRESSGNAASSSSSSQVRVAEDYRDQHQLQFRHPEIEPPQIGMSYRGNTNPLAFDDASTVIGDDAWSCIIVLLTFWFFVSMTLILGVYGPANLSLGPNSSLLLQPNPIFVQSIKVEELNKSAVGPMLYGFYKTPPLDSVTTWSETRNVSIQADSHQEWVYFLNEGSQINISYSVNSLSSSVFLIIAEGNEGLAQWLEDPTYPNTTLSWNLIHGNGMITQEIFKPSSYYVALGNLNTEKVEVLLNLRVEAYLYNTTESYYKCSFTGGLCSLGILFPNGNAAVLTSPSTEQGKTSDEWQVKLSYGPRWATYIVGIGVMSMLMFLAFNFLNKFQFTHDRRRDVQYGEVGSERAPLLSYKDDDLSSWGSSYDSLSHDEDDIEDFLALGAPEGKLLVDGENSNNTRRLCAICFDAPRDCFFLPCGHCVACFACGTRIAEAAGTCPVCHRNMKKVRMIFTV</sequence>
<dbReference type="Pfam" id="PF13920">
    <property type="entry name" value="zf-C3HC4_3"/>
    <property type="match status" value="1"/>
</dbReference>
<comment type="pathway">
    <text evidence="3">Protein modification; protein ubiquitination.</text>
</comment>
<dbReference type="PANTHER" id="PTHR46858:SF5">
    <property type="entry name" value="E3 UBIQUITIN-PROTEIN LIGASE APD1-RELATED"/>
    <property type="match status" value="1"/>
</dbReference>
<feature type="transmembrane region" description="Helical" evidence="14">
    <location>
        <begin position="109"/>
        <end position="132"/>
    </location>
</feature>
<feature type="transmembrane region" description="Helical" evidence="14">
    <location>
        <begin position="350"/>
        <end position="371"/>
    </location>
</feature>
<dbReference type="GO" id="GO:0012505">
    <property type="term" value="C:endomembrane system"/>
    <property type="evidence" value="ECO:0007669"/>
    <property type="project" value="UniProtKB-SubCell"/>
</dbReference>
<evidence type="ECO:0000313" key="17">
    <source>
        <dbReference type="Proteomes" id="UP000619265"/>
    </source>
</evidence>
<dbReference type="Gene3D" id="3.30.40.10">
    <property type="entry name" value="Zinc/RING finger domain, C3HC4 (zinc finger)"/>
    <property type="match status" value="1"/>
</dbReference>
<name>A0A833XR24_JUGRE</name>
<proteinExistence type="predicted"/>
<evidence type="ECO:0000256" key="13">
    <source>
        <dbReference type="SAM" id="MobiDB-lite"/>
    </source>
</evidence>
<keyword evidence="7 12" id="KW-0863">Zinc-finger</keyword>
<protein>
    <recommendedName>
        <fullName evidence="15">RING-type domain-containing protein</fullName>
    </recommendedName>
</protein>
<dbReference type="GO" id="GO:0016740">
    <property type="term" value="F:transferase activity"/>
    <property type="evidence" value="ECO:0007669"/>
    <property type="project" value="UniProtKB-KW"/>
</dbReference>
<dbReference type="GO" id="GO:0009555">
    <property type="term" value="P:pollen development"/>
    <property type="evidence" value="ECO:0007669"/>
    <property type="project" value="UniProtKB-ARBA"/>
</dbReference>
<evidence type="ECO:0000259" key="15">
    <source>
        <dbReference type="PROSITE" id="PS50089"/>
    </source>
</evidence>
<dbReference type="Gramene" id="Jr04_01640_p1">
    <property type="protein sequence ID" value="cds.Jr04_01640_p1"/>
    <property type="gene ID" value="Jr04_01640"/>
</dbReference>
<evidence type="ECO:0000256" key="9">
    <source>
        <dbReference type="ARBA" id="ARBA00022833"/>
    </source>
</evidence>
<feature type="compositionally biased region" description="Low complexity" evidence="13">
    <location>
        <begin position="39"/>
        <end position="59"/>
    </location>
</feature>
<evidence type="ECO:0000256" key="5">
    <source>
        <dbReference type="ARBA" id="ARBA00022692"/>
    </source>
</evidence>
<keyword evidence="6" id="KW-0479">Metal-binding</keyword>
<dbReference type="GO" id="GO:0008270">
    <property type="term" value="F:zinc ion binding"/>
    <property type="evidence" value="ECO:0007669"/>
    <property type="project" value="UniProtKB-KW"/>
</dbReference>
<keyword evidence="11 14" id="KW-0472">Membrane</keyword>
<dbReference type="SUPFAM" id="SSF57850">
    <property type="entry name" value="RING/U-box"/>
    <property type="match status" value="1"/>
</dbReference>
<dbReference type="GO" id="GO:0016020">
    <property type="term" value="C:membrane"/>
    <property type="evidence" value="ECO:0007669"/>
    <property type="project" value="UniProtKB-SubCell"/>
</dbReference>
<evidence type="ECO:0000256" key="10">
    <source>
        <dbReference type="ARBA" id="ARBA00022989"/>
    </source>
</evidence>
<dbReference type="PROSITE" id="PS50089">
    <property type="entry name" value="ZF_RING_2"/>
    <property type="match status" value="1"/>
</dbReference>
<evidence type="ECO:0000256" key="12">
    <source>
        <dbReference type="PROSITE-ProRule" id="PRU00175"/>
    </source>
</evidence>
<organism evidence="16 17">
    <name type="scientific">Juglans regia</name>
    <name type="common">English walnut</name>
    <dbReference type="NCBI Taxonomy" id="51240"/>
    <lineage>
        <taxon>Eukaryota</taxon>
        <taxon>Viridiplantae</taxon>
        <taxon>Streptophyta</taxon>
        <taxon>Embryophyta</taxon>
        <taxon>Tracheophyta</taxon>
        <taxon>Spermatophyta</taxon>
        <taxon>Magnoliopsida</taxon>
        <taxon>eudicotyledons</taxon>
        <taxon>Gunneridae</taxon>
        <taxon>Pentapetalae</taxon>
        <taxon>rosids</taxon>
        <taxon>fabids</taxon>
        <taxon>Fagales</taxon>
        <taxon>Juglandaceae</taxon>
        <taxon>Juglans</taxon>
    </lineage>
</organism>
<keyword evidence="4" id="KW-0808">Transferase</keyword>
<dbReference type="InterPro" id="IPR032008">
    <property type="entry name" value="APD1-4_N"/>
</dbReference>
<comment type="subcellular location">
    <subcellularLocation>
        <location evidence="2">Endomembrane system</location>
    </subcellularLocation>
    <subcellularLocation>
        <location evidence="1">Membrane</location>
        <topology evidence="1">Multi-pass membrane protein</topology>
    </subcellularLocation>
</comment>
<evidence type="ECO:0000256" key="1">
    <source>
        <dbReference type="ARBA" id="ARBA00004141"/>
    </source>
</evidence>
<dbReference type="SMART" id="SM00184">
    <property type="entry name" value="RING"/>
    <property type="match status" value="1"/>
</dbReference>
<keyword evidence="8" id="KW-0833">Ubl conjugation pathway</keyword>
<evidence type="ECO:0000256" key="7">
    <source>
        <dbReference type="ARBA" id="ARBA00022771"/>
    </source>
</evidence>
<evidence type="ECO:0000256" key="3">
    <source>
        <dbReference type="ARBA" id="ARBA00004906"/>
    </source>
</evidence>
<keyword evidence="10 14" id="KW-1133">Transmembrane helix</keyword>